<reference evidence="1 2" key="1">
    <citation type="submission" date="2019-03" db="EMBL/GenBank/DDBJ databases">
        <title>Genomic Encyclopedia of Type Strains, Phase IV (KMG-IV): sequencing the most valuable type-strain genomes for metagenomic binning, comparative biology and taxonomic classification.</title>
        <authorList>
            <person name="Goeker M."/>
        </authorList>
    </citation>
    <scope>NUCLEOTIDE SEQUENCE [LARGE SCALE GENOMIC DNA]</scope>
    <source>
        <strain evidence="1 2">DSM 11170</strain>
    </source>
</reference>
<dbReference type="Pfam" id="PF19640">
    <property type="entry name" value="DUF6143"/>
    <property type="match status" value="1"/>
</dbReference>
<gene>
    <name evidence="1" type="ORF">EDD73_1426</name>
</gene>
<name>A0A4R2RK74_9FIRM</name>
<organism evidence="1 2">
    <name type="scientific">Heliophilum fasciatum</name>
    <dbReference type="NCBI Taxonomy" id="35700"/>
    <lineage>
        <taxon>Bacteria</taxon>
        <taxon>Bacillati</taxon>
        <taxon>Bacillota</taxon>
        <taxon>Clostridia</taxon>
        <taxon>Eubacteriales</taxon>
        <taxon>Heliobacteriaceae</taxon>
        <taxon>Heliophilum</taxon>
    </lineage>
</organism>
<dbReference type="InterPro" id="IPR046141">
    <property type="entry name" value="DUF6143"/>
</dbReference>
<accession>A0A4R2RK74</accession>
<keyword evidence="2" id="KW-1185">Reference proteome</keyword>
<evidence type="ECO:0000313" key="1">
    <source>
        <dbReference type="EMBL" id="TCP60091.1"/>
    </source>
</evidence>
<dbReference type="Proteomes" id="UP000294813">
    <property type="component" value="Unassembled WGS sequence"/>
</dbReference>
<dbReference type="AlphaFoldDB" id="A0A4R2RK74"/>
<proteinExistence type="predicted"/>
<sequence length="243" mass="27267">MMNLDIFRKINKINRKVLGRINQLVPANPFGITNRNRPIGPSDQLNPLGPMERPDQLNLPVKVVDWTFSVWETLLGNYFFGQTEMLTFGDGYNAWGALINPTDSGVDMFWNVYTFSNFSSQPFTAEVWANSMPPGQGIVSKNIASANQMLNPPPMPKITLQYGDRVLQSPTQGIYAFTRIVEPKATLTRHDFQGMIIIPPGGSVITYLRSPGKGNIQSRIAFGWWEQDSSINREMVKKLTAKA</sequence>
<evidence type="ECO:0000313" key="2">
    <source>
        <dbReference type="Proteomes" id="UP000294813"/>
    </source>
</evidence>
<dbReference type="EMBL" id="SLXT01000042">
    <property type="protein sequence ID" value="TCP60091.1"/>
    <property type="molecule type" value="Genomic_DNA"/>
</dbReference>
<protein>
    <submittedName>
        <fullName evidence="1">Uncharacterized protein</fullName>
    </submittedName>
</protein>
<comment type="caution">
    <text evidence="1">The sequence shown here is derived from an EMBL/GenBank/DDBJ whole genome shotgun (WGS) entry which is preliminary data.</text>
</comment>